<protein>
    <submittedName>
        <fullName evidence="1">Uncharacterized protein</fullName>
    </submittedName>
</protein>
<comment type="caution">
    <text evidence="1">The sequence shown here is derived from an EMBL/GenBank/DDBJ whole genome shotgun (WGS) entry which is preliminary data.</text>
</comment>
<keyword evidence="2" id="KW-1185">Reference proteome</keyword>
<reference evidence="1 2" key="1">
    <citation type="journal article" date="2020" name="IScience">
        <title>Genome Sequencing of the Endangered Kingdonia uniflora (Circaeasteraceae, Ranunculales) Reveals Potential Mechanisms of Evolutionary Specialization.</title>
        <authorList>
            <person name="Sun Y."/>
            <person name="Deng T."/>
            <person name="Zhang A."/>
            <person name="Moore M.J."/>
            <person name="Landis J.B."/>
            <person name="Lin N."/>
            <person name="Zhang H."/>
            <person name="Zhang X."/>
            <person name="Huang J."/>
            <person name="Zhang X."/>
            <person name="Sun H."/>
            <person name="Wang H."/>
        </authorList>
    </citation>
    <scope>NUCLEOTIDE SEQUENCE [LARGE SCALE GENOMIC DNA]</scope>
    <source>
        <strain evidence="1">TB1705</strain>
        <tissue evidence="1">Leaf</tissue>
    </source>
</reference>
<proteinExistence type="predicted"/>
<accession>A0A7J7LSI7</accession>
<dbReference type="EMBL" id="JACGCM010002048">
    <property type="protein sequence ID" value="KAF6145626.1"/>
    <property type="molecule type" value="Genomic_DNA"/>
</dbReference>
<gene>
    <name evidence="1" type="ORF">GIB67_018732</name>
</gene>
<name>A0A7J7LSI7_9MAGN</name>
<dbReference type="AlphaFoldDB" id="A0A7J7LSI7"/>
<organism evidence="1 2">
    <name type="scientific">Kingdonia uniflora</name>
    <dbReference type="NCBI Taxonomy" id="39325"/>
    <lineage>
        <taxon>Eukaryota</taxon>
        <taxon>Viridiplantae</taxon>
        <taxon>Streptophyta</taxon>
        <taxon>Embryophyta</taxon>
        <taxon>Tracheophyta</taxon>
        <taxon>Spermatophyta</taxon>
        <taxon>Magnoliopsida</taxon>
        <taxon>Ranunculales</taxon>
        <taxon>Circaeasteraceae</taxon>
        <taxon>Kingdonia</taxon>
    </lineage>
</organism>
<sequence length="51" mass="5857">MSQYGRLLIRSIQPMTKTYNISIQINSLSKGRLLSQSIQSARDTPYSHLIF</sequence>
<evidence type="ECO:0000313" key="1">
    <source>
        <dbReference type="EMBL" id="KAF6145626.1"/>
    </source>
</evidence>
<evidence type="ECO:0000313" key="2">
    <source>
        <dbReference type="Proteomes" id="UP000541444"/>
    </source>
</evidence>
<dbReference type="Proteomes" id="UP000541444">
    <property type="component" value="Unassembled WGS sequence"/>
</dbReference>